<accession>A0ABM6RCP2</accession>
<keyword evidence="2" id="KW-1185">Reference proteome</keyword>
<organism evidence="1 2">
    <name type="scientific">Phaeobacter inhibens</name>
    <dbReference type="NCBI Taxonomy" id="221822"/>
    <lineage>
        <taxon>Bacteria</taxon>
        <taxon>Pseudomonadati</taxon>
        <taxon>Pseudomonadota</taxon>
        <taxon>Alphaproteobacteria</taxon>
        <taxon>Rhodobacterales</taxon>
        <taxon>Roseobacteraceae</taxon>
        <taxon>Phaeobacter</taxon>
    </lineage>
</organism>
<dbReference type="EMBL" id="CP010705">
    <property type="protein sequence ID" value="AUQ94130.1"/>
    <property type="molecule type" value="Genomic_DNA"/>
</dbReference>
<evidence type="ECO:0000313" key="1">
    <source>
        <dbReference type="EMBL" id="AUQ94130.1"/>
    </source>
</evidence>
<gene>
    <name evidence="1" type="ORF">PhaeoP66_01332</name>
</gene>
<sequence>MQTAEHYLPDETYDALVKALTDKMGFQNHPLICARTEVLTALGEIANIWPASVLDDVDVNGEMPEEEREAA</sequence>
<reference evidence="1 2" key="2">
    <citation type="journal article" date="2017" name="Int. J. Syst. Evol. Microbiol.">
        <title>Adaptation of Surface-Associated Bacteria to the Open Ocean: A Genomically Distinct Subpopulation of Phaeobacter gallaeciensis Colonizes Pacific Mesozooplankton.</title>
        <authorList>
            <person name="Freese H.M."/>
            <person name="Methner A."/>
            <person name="Overmann J."/>
        </authorList>
    </citation>
    <scope>NUCLEOTIDE SEQUENCE [LARGE SCALE GENOMIC DNA]</scope>
    <source>
        <strain evidence="1 2">P66</strain>
    </source>
</reference>
<proteinExistence type="predicted"/>
<protein>
    <submittedName>
        <fullName evidence="1">Uncharacterized protein</fullName>
    </submittedName>
</protein>
<dbReference type="RefSeq" id="WP_102874060.1">
    <property type="nucleotide sequence ID" value="NZ_CP010599.1"/>
</dbReference>
<reference evidence="1 2" key="1">
    <citation type="journal article" date="2017" name="Genome Biol. Evol.">
        <title>Trajectories and Drivers of Genome Evolution in Surface-Associated Marine Phaeobacter.</title>
        <authorList>
            <person name="Freese H.M."/>
            <person name="Sikorski J."/>
            <person name="Bunk B."/>
            <person name="Scheuner C."/>
            <person name="Meier-Kolthoff J.P."/>
            <person name="Sproer C."/>
            <person name="Gram L."/>
            <person name="Overmann J."/>
        </authorList>
    </citation>
    <scope>NUCLEOTIDE SEQUENCE [LARGE SCALE GENOMIC DNA]</scope>
    <source>
        <strain evidence="1 2">P66</strain>
    </source>
</reference>
<dbReference type="Proteomes" id="UP000236536">
    <property type="component" value="Chromosome"/>
</dbReference>
<name>A0ABM6RCP2_9RHOB</name>
<evidence type="ECO:0000313" key="2">
    <source>
        <dbReference type="Proteomes" id="UP000236536"/>
    </source>
</evidence>